<keyword evidence="1" id="KW-0479">Metal-binding</keyword>
<evidence type="ECO:0000256" key="3">
    <source>
        <dbReference type="ARBA" id="ARBA00023014"/>
    </source>
</evidence>
<accession>A0A9X2FDL0</accession>
<evidence type="ECO:0000259" key="4">
    <source>
        <dbReference type="PROSITE" id="PS51379"/>
    </source>
</evidence>
<dbReference type="InterPro" id="IPR017896">
    <property type="entry name" value="4Fe4S_Fe-S-bd"/>
</dbReference>
<gene>
    <name evidence="5" type="ORF">NG895_10615</name>
</gene>
<protein>
    <recommendedName>
        <fullName evidence="4">4Fe-4S ferredoxin-type domain-containing protein</fullName>
    </recommendedName>
</protein>
<dbReference type="EMBL" id="JAMXLR010000036">
    <property type="protein sequence ID" value="MCO6044359.1"/>
    <property type="molecule type" value="Genomic_DNA"/>
</dbReference>
<dbReference type="SUPFAM" id="SSF54862">
    <property type="entry name" value="4Fe-4S ferredoxins"/>
    <property type="match status" value="1"/>
</dbReference>
<keyword evidence="3" id="KW-0411">Iron-sulfur</keyword>
<keyword evidence="6" id="KW-1185">Reference proteome</keyword>
<proteinExistence type="predicted"/>
<comment type="caution">
    <text evidence="5">The sequence shown here is derived from an EMBL/GenBank/DDBJ whole genome shotgun (WGS) entry which is preliminary data.</text>
</comment>
<evidence type="ECO:0000256" key="2">
    <source>
        <dbReference type="ARBA" id="ARBA00023004"/>
    </source>
</evidence>
<name>A0A9X2FDL0_9BACT</name>
<organism evidence="5 6">
    <name type="scientific">Aeoliella straminimaris</name>
    <dbReference type="NCBI Taxonomy" id="2954799"/>
    <lineage>
        <taxon>Bacteria</taxon>
        <taxon>Pseudomonadati</taxon>
        <taxon>Planctomycetota</taxon>
        <taxon>Planctomycetia</taxon>
        <taxon>Pirellulales</taxon>
        <taxon>Lacipirellulaceae</taxon>
        <taxon>Aeoliella</taxon>
    </lineage>
</organism>
<evidence type="ECO:0000313" key="6">
    <source>
        <dbReference type="Proteomes" id="UP001155241"/>
    </source>
</evidence>
<dbReference type="GO" id="GO:0051536">
    <property type="term" value="F:iron-sulfur cluster binding"/>
    <property type="evidence" value="ECO:0007669"/>
    <property type="project" value="UniProtKB-KW"/>
</dbReference>
<feature type="domain" description="4Fe-4S ferredoxin-type" evidence="4">
    <location>
        <begin position="71"/>
        <end position="102"/>
    </location>
</feature>
<dbReference type="RefSeq" id="WP_252852460.1">
    <property type="nucleotide sequence ID" value="NZ_JAMXLR010000036.1"/>
</dbReference>
<evidence type="ECO:0000256" key="1">
    <source>
        <dbReference type="ARBA" id="ARBA00022723"/>
    </source>
</evidence>
<dbReference type="InterPro" id="IPR017900">
    <property type="entry name" value="4Fe4S_Fe_S_CS"/>
</dbReference>
<sequence length="109" mass="11578">MNQAAPYISRRQLLAGIWRPNKDLTAEGASRDSTPRVAVIQGRHCLAYRSLFCSSCVERCPIDGAIEVRDGVPQVVASICTGCGDCQAICPAPVNAVMLIDSSLTSVGK</sequence>
<reference evidence="5" key="1">
    <citation type="submission" date="2022-06" db="EMBL/GenBank/DDBJ databases">
        <title>Aeoliella straminimaris, a novel planctomycete from sediments.</title>
        <authorList>
            <person name="Vitorino I.R."/>
            <person name="Lage O.M."/>
        </authorList>
    </citation>
    <scope>NUCLEOTIDE SEQUENCE</scope>
    <source>
        <strain evidence="5">ICT_H6.2</strain>
    </source>
</reference>
<keyword evidence="2" id="KW-0408">Iron</keyword>
<dbReference type="Gene3D" id="3.30.70.20">
    <property type="match status" value="1"/>
</dbReference>
<dbReference type="PROSITE" id="PS51379">
    <property type="entry name" value="4FE4S_FER_2"/>
    <property type="match status" value="1"/>
</dbReference>
<dbReference type="PROSITE" id="PS00198">
    <property type="entry name" value="4FE4S_FER_1"/>
    <property type="match status" value="1"/>
</dbReference>
<evidence type="ECO:0000313" key="5">
    <source>
        <dbReference type="EMBL" id="MCO6044359.1"/>
    </source>
</evidence>
<dbReference type="GO" id="GO:0046872">
    <property type="term" value="F:metal ion binding"/>
    <property type="evidence" value="ECO:0007669"/>
    <property type="project" value="UniProtKB-KW"/>
</dbReference>
<dbReference type="Proteomes" id="UP001155241">
    <property type="component" value="Unassembled WGS sequence"/>
</dbReference>
<dbReference type="AlphaFoldDB" id="A0A9X2FDL0"/>